<proteinExistence type="predicted"/>
<keyword evidence="2" id="KW-1185">Reference proteome</keyword>
<dbReference type="AntiFam" id="ANF00133">
    <property type="entry name" value="Shadow ORF (opposite mccA)"/>
</dbReference>
<protein>
    <submittedName>
        <fullName evidence="1">Uncharacterized protein</fullName>
    </submittedName>
</protein>
<name>A0A2R8AZU4_9RHOB</name>
<evidence type="ECO:0000313" key="1">
    <source>
        <dbReference type="EMBL" id="SPF81546.1"/>
    </source>
</evidence>
<sequence>MLEQVDHEVDVRADAPNAEFAQGAVHPGNRLFWRLRMGGDLDQQRVIIAGDHPARIGRAAVQTDAHTGGRAIGGDAAIVGDKVVGRIFGRHAGLQGVAVQTDIGLAGGAGGLGQRLALGDQDLRLNDVDTGDFFGDGVFHLNAGVHLDEIELAGFHIHQELDRAGAFVVHVLTDLFAKLANLGALFFGQVRRGGALDDLLVATLHRAVALEQVIDLAVAVAKDLHLDVARAEDHLFQISFAVAKGGLGLAATFQNLFLQLVRAVDRTHPATAAAPAGFQHQGIADFGGFLGDGGEIIAQNFGGGNDRHARLDRHAAGRGLVAKRAHGFGFGADKGDAIGGAGVHEIGVFRQQAIARMDRIRTAFLGNTDNLGDRQIGSNGAKTFADLIRLVRFKAVQREFVFLGINRDCPFPHLIGSPHHADGNFTTVGYEDFLETTHSAKLLVSEGLKKIRAPIQEKGAKRAFEMLLGFDANLFLKVRHAFTAGHQVGDFFAGFVTLFEVGRDRAADKHSKVVTHSQCMHDLMRDEDHSKATPLGFIDDTQNMRGLLHTECRCRLVQDQHARSEIDRAGNGKRLTLTSRQATDEAVSILDPRDPEITHFMNGDVIGLFAVKDLEWSPTYGRLDSGEKTAADRHQWERSAKLVNAGDASFLRRFRASETDWLAIHQNFAARRRVHPGHGFDQGGFSCAIVTQQAKNFAGSYRQVDFVQHVDWSEGFVDIAQFEDVFCVGHNQSSFLLVDQLVANFWNVPFIRTAASSITPMINWDRFRSMSV</sequence>
<reference evidence="2" key="1">
    <citation type="submission" date="2018-03" db="EMBL/GenBank/DDBJ databases">
        <authorList>
            <person name="Rodrigo-Torres L."/>
            <person name="Arahal R. D."/>
            <person name="Lucena T."/>
        </authorList>
    </citation>
    <scope>NUCLEOTIDE SEQUENCE [LARGE SCALE GENOMIC DNA]</scope>
    <source>
        <strain evidence="2">CECT 8871</strain>
    </source>
</reference>
<organism evidence="1 2">
    <name type="scientific">Pseudoprimorskyibacter insulae</name>
    <dbReference type="NCBI Taxonomy" id="1695997"/>
    <lineage>
        <taxon>Bacteria</taxon>
        <taxon>Pseudomonadati</taxon>
        <taxon>Pseudomonadota</taxon>
        <taxon>Alphaproteobacteria</taxon>
        <taxon>Rhodobacterales</taxon>
        <taxon>Paracoccaceae</taxon>
        <taxon>Pseudoprimorskyibacter</taxon>
    </lineage>
</organism>
<dbReference type="AlphaFoldDB" id="A0A2R8AZU4"/>
<dbReference type="EMBL" id="OMOJ01000010">
    <property type="protein sequence ID" value="SPF81546.1"/>
    <property type="molecule type" value="Genomic_DNA"/>
</dbReference>
<evidence type="ECO:0000313" key="2">
    <source>
        <dbReference type="Proteomes" id="UP000244904"/>
    </source>
</evidence>
<gene>
    <name evidence="1" type="ORF">PRI8871_03370</name>
</gene>
<accession>A0A2R8AZU4</accession>
<dbReference type="Proteomes" id="UP000244904">
    <property type="component" value="Unassembled WGS sequence"/>
</dbReference>
<dbReference type="AntiFam" id="ANF00095">
    <property type="entry name" value="Shadow ORF (opposite ABC transporters)"/>
</dbReference>